<reference evidence="3" key="1">
    <citation type="submission" date="2021-01" db="EMBL/GenBank/DDBJ databases">
        <authorList>
            <person name="Corre E."/>
            <person name="Pelletier E."/>
            <person name="Niang G."/>
            <person name="Scheremetjew M."/>
            <person name="Finn R."/>
            <person name="Kale V."/>
            <person name="Holt S."/>
            <person name="Cochrane G."/>
            <person name="Meng A."/>
            <person name="Brown T."/>
            <person name="Cohen L."/>
        </authorList>
    </citation>
    <scope>NUCLEOTIDE SEQUENCE</scope>
    <source>
        <strain evidence="3">CCMP645</strain>
    </source>
</reference>
<evidence type="ECO:0000313" key="3">
    <source>
        <dbReference type="EMBL" id="CAE0770424.1"/>
    </source>
</evidence>
<dbReference type="EMBL" id="HBIZ01036135">
    <property type="protein sequence ID" value="CAE0770424.1"/>
    <property type="molecule type" value="Transcribed_RNA"/>
</dbReference>
<proteinExistence type="predicted"/>
<sequence length="537" mass="58859">MSLFHVGVAPIAFKRPNGSRLRSRMKAVPKVKLGLSDSPLTHTKETLELKLKQRSPMSDASTVCEALLLAGMDLDKAAAYLQVDTNLRLAGVSLRLSDISEGFHHLAAAGLEAHTTDVVKLLQVQFKAARLCSKPVSLAAAMEALCREPAVDEAVSLLQLAFHHNLSSADDALKLLRVVRMGFEDAKACRALSEVEGDFERAVELLNAQQAQQASISFTKSSDTPAAPDLRTEASDPSVPPLHVPEKLFSDSAYLRSYKKCAVPTQGYEVLGNAHKLIVGYLKDKGVEEYQRLGDEFFNRLQSKCVDPKNLSSPGTIATRFWSSSSVLQAEARADSNSDDGDIVPVETEFCSLLNTVLRADVPGPLLDCAVAITCAINLYCVWNDQTAWPLGPFEPSSSDCHSDEANTTYRGGGLRRGLLRWFIPGKKFRTNMFVASSFKKRIADKFVIDASKSTRQDPVLWVFKFEQRNCMHVNFLRKGIETTHSEHEFLLTPGTALTVVSAIASTNVAATPHTITLRVAPDNKKESDMLPLSPWC</sequence>
<dbReference type="PROSITE" id="PS50030">
    <property type="entry name" value="UBA"/>
    <property type="match status" value="1"/>
</dbReference>
<accession>A0A7S4BM70</accession>
<dbReference type="SUPFAM" id="SSF46934">
    <property type="entry name" value="UBA-like"/>
    <property type="match status" value="1"/>
</dbReference>
<feature type="region of interest" description="Disordered" evidence="1">
    <location>
        <begin position="216"/>
        <end position="242"/>
    </location>
</feature>
<dbReference type="AlphaFoldDB" id="A0A7S4BM70"/>
<name>A0A7S4BM70_CHRCT</name>
<protein>
    <recommendedName>
        <fullName evidence="2">UBA domain-containing protein</fullName>
    </recommendedName>
</protein>
<dbReference type="InterPro" id="IPR015940">
    <property type="entry name" value="UBA"/>
</dbReference>
<evidence type="ECO:0000259" key="2">
    <source>
        <dbReference type="PROSITE" id="PS50030"/>
    </source>
</evidence>
<feature type="domain" description="UBA" evidence="2">
    <location>
        <begin position="168"/>
        <end position="209"/>
    </location>
</feature>
<evidence type="ECO:0000256" key="1">
    <source>
        <dbReference type="SAM" id="MobiDB-lite"/>
    </source>
</evidence>
<dbReference type="InterPro" id="IPR009060">
    <property type="entry name" value="UBA-like_sf"/>
</dbReference>
<gene>
    <name evidence="3" type="ORF">PCAR00345_LOCUS23036</name>
</gene>
<dbReference type="Gene3D" id="1.10.8.10">
    <property type="entry name" value="DNA helicase RuvA subunit, C-terminal domain"/>
    <property type="match status" value="1"/>
</dbReference>
<organism evidence="3">
    <name type="scientific">Chrysotila carterae</name>
    <name type="common">Marine alga</name>
    <name type="synonym">Syracosphaera carterae</name>
    <dbReference type="NCBI Taxonomy" id="13221"/>
    <lineage>
        <taxon>Eukaryota</taxon>
        <taxon>Haptista</taxon>
        <taxon>Haptophyta</taxon>
        <taxon>Prymnesiophyceae</taxon>
        <taxon>Isochrysidales</taxon>
        <taxon>Isochrysidaceae</taxon>
        <taxon>Chrysotila</taxon>
    </lineage>
</organism>